<dbReference type="EMBL" id="FMJB01000055">
    <property type="protein sequence ID" value="SCM68320.1"/>
    <property type="molecule type" value="Genomic_DNA"/>
</dbReference>
<sequence length="173" mass="19921">MTQLSYQPAFDPFNAVFRGLQITQGLEGSVSFDAFRICDFFLAFPFFMAGTENRYKKGHQWLRSVGRKYADRKPYGKIPDRKLLFQRVLPFQVAAISSLAKNELIDHDAWVGGEVKRTDKQVPCALLKRIELENERNGDLVRAIRTLIAEYDLQGENGLKHRTGLLEYRYDAT</sequence>
<dbReference type="RefSeq" id="WP_072706947.1">
    <property type="nucleotide sequence ID" value="NZ_FMJB01000055.1"/>
</dbReference>
<proteinExistence type="predicted"/>
<accession>A0A1M4N0E5</accession>
<gene>
    <name evidence="1" type="ORF">KARMA_2537</name>
</gene>
<dbReference type="InterPro" id="IPR046901">
    <property type="entry name" value="ABC-3C_MC5"/>
</dbReference>
<evidence type="ECO:0000313" key="2">
    <source>
        <dbReference type="Proteomes" id="UP000184085"/>
    </source>
</evidence>
<evidence type="ECO:0000313" key="1">
    <source>
        <dbReference type="EMBL" id="SCM68320.1"/>
    </source>
</evidence>
<organism evidence="1 2">
    <name type="scientific">Donghicola eburneus</name>
    <dbReference type="NCBI Taxonomy" id="393278"/>
    <lineage>
        <taxon>Bacteria</taxon>
        <taxon>Pseudomonadati</taxon>
        <taxon>Pseudomonadota</taxon>
        <taxon>Alphaproteobacteria</taxon>
        <taxon>Rhodobacterales</taxon>
        <taxon>Roseobacteraceae</taxon>
        <taxon>Donghicola</taxon>
    </lineage>
</organism>
<dbReference type="Proteomes" id="UP000184085">
    <property type="component" value="Unassembled WGS sequence"/>
</dbReference>
<name>A0A1M4N0E5_9RHOB</name>
<dbReference type="Pfam" id="PF20291">
    <property type="entry name" value="MC5"/>
    <property type="match status" value="1"/>
</dbReference>
<keyword evidence="2" id="KW-1185">Reference proteome</keyword>
<reference evidence="2" key="1">
    <citation type="submission" date="2016-09" db="EMBL/GenBank/DDBJ databases">
        <authorList>
            <person name="Wibberg D."/>
        </authorList>
    </citation>
    <scope>NUCLEOTIDE SEQUENCE [LARGE SCALE GENOMIC DNA]</scope>
</reference>
<protein>
    <submittedName>
        <fullName evidence="1">Uncharacterized protein</fullName>
    </submittedName>
</protein>
<dbReference type="AlphaFoldDB" id="A0A1M4N0E5"/>